<gene>
    <name evidence="1" type="ORF">O6H91_19G040600</name>
</gene>
<accession>A0ACC2AUU5</accession>
<dbReference type="EMBL" id="CM055110">
    <property type="protein sequence ID" value="KAJ7521160.1"/>
    <property type="molecule type" value="Genomic_DNA"/>
</dbReference>
<protein>
    <submittedName>
        <fullName evidence="1">Uncharacterized protein</fullName>
    </submittedName>
</protein>
<name>A0ACC2AUU5_DIPCM</name>
<keyword evidence="2" id="KW-1185">Reference proteome</keyword>
<proteinExistence type="predicted"/>
<evidence type="ECO:0000313" key="1">
    <source>
        <dbReference type="EMBL" id="KAJ7521160.1"/>
    </source>
</evidence>
<sequence>MGVVMQACWSSQGYLLVTKLHRAGAGAGAGGGSAGTMSQEKRLVVKQQRICAYRYSGGARSLRPPRKSGIDEVRGRQRQADDVGDAAKQQQEGLKSAIDALESQKARANMRDYVYLLKECGDLRALSQLKRLHALVVRAGLQGNVHLGNVLLSMYSECGSLKAARKLFDEMQERDVSSYNSMIRAYARDGSEEDAMKLFQCMLAGSIRPNKVTFLIILKACSRSMHNKISKAKVIHSSILEFGLEKDVLVATALVKMYGSCGLLKEASNIFNNIVERDVVSWNTMIGAYADHGHTKEAMILFQEMQKEGFIPDKVTFVNVLNACSASGHPYLKYGKMIHHQLAQYTYDYESNVVIGTVLLNMYDTCGSVEGAREVFSKMPTRNVVSWNAMIGAVARRGLEKEASQLLSQMQWEGVKPDKISFLHILSACSSSGLSSLDVGELIHAAVVNNGLECDVVVGTAIVRMYSKCKSLEDACSIFIKMPLRDVFCWNVMIAACNEHSQFRRTLKLFQLMLKEGTKPDNFTFVGVLDACAGLAALEDGKLIYAHFTNLGFAHDMVVGNAIVNMFAKCGNLKEAQTFFDKMPKRNTISWNTIIEAHANHGHGKQALRLFRAMHREGVKPDASTFTSVLSACSHAGLVAEGHQCFTSISTDYGLTLLSRHYGCMIDLLGRAGKLDEAENLIRKMPMQADAVIWMTLLGACRVHDDVERGICAAESCINADPKHDAPYVVLANIYASAGRWDDVAKIRRIMEERGIKKEPGWSCIEVRSKIHKFVANDKSHPQINEIQLEIERLDMQMQQIGYEPPTELVMPHGEDEDAKVVGLRVHSERLAIAYGIISNPPGTPLRIIKNLRICKDCHTASKYISKIVGREIVIRDANRFHHFKAGSCSCADYW</sequence>
<comment type="caution">
    <text evidence="1">The sequence shown here is derived from an EMBL/GenBank/DDBJ whole genome shotgun (WGS) entry which is preliminary data.</text>
</comment>
<reference evidence="2" key="1">
    <citation type="journal article" date="2024" name="Proc. Natl. Acad. Sci. U.S.A.">
        <title>Extraordinary preservation of gene collinearity over three hundred million years revealed in homosporous lycophytes.</title>
        <authorList>
            <person name="Li C."/>
            <person name="Wickell D."/>
            <person name="Kuo L.Y."/>
            <person name="Chen X."/>
            <person name="Nie B."/>
            <person name="Liao X."/>
            <person name="Peng D."/>
            <person name="Ji J."/>
            <person name="Jenkins J."/>
            <person name="Williams M."/>
            <person name="Shu S."/>
            <person name="Plott C."/>
            <person name="Barry K."/>
            <person name="Rajasekar S."/>
            <person name="Grimwood J."/>
            <person name="Han X."/>
            <person name="Sun S."/>
            <person name="Hou Z."/>
            <person name="He W."/>
            <person name="Dai G."/>
            <person name="Sun C."/>
            <person name="Schmutz J."/>
            <person name="Leebens-Mack J.H."/>
            <person name="Li F.W."/>
            <person name="Wang L."/>
        </authorList>
    </citation>
    <scope>NUCLEOTIDE SEQUENCE [LARGE SCALE GENOMIC DNA]</scope>
    <source>
        <strain evidence="2">cv. PW_Plant_1</strain>
    </source>
</reference>
<organism evidence="1 2">
    <name type="scientific">Diphasiastrum complanatum</name>
    <name type="common">Issler's clubmoss</name>
    <name type="synonym">Lycopodium complanatum</name>
    <dbReference type="NCBI Taxonomy" id="34168"/>
    <lineage>
        <taxon>Eukaryota</taxon>
        <taxon>Viridiplantae</taxon>
        <taxon>Streptophyta</taxon>
        <taxon>Embryophyta</taxon>
        <taxon>Tracheophyta</taxon>
        <taxon>Lycopodiopsida</taxon>
        <taxon>Lycopodiales</taxon>
        <taxon>Lycopodiaceae</taxon>
        <taxon>Lycopodioideae</taxon>
        <taxon>Diphasiastrum</taxon>
    </lineage>
</organism>
<dbReference type="Proteomes" id="UP001162992">
    <property type="component" value="Chromosome 19"/>
</dbReference>
<evidence type="ECO:0000313" key="2">
    <source>
        <dbReference type="Proteomes" id="UP001162992"/>
    </source>
</evidence>